<dbReference type="AlphaFoldDB" id="A0A9P7QQ05"/>
<evidence type="ECO:0000313" key="2">
    <source>
        <dbReference type="Proteomes" id="UP000699042"/>
    </source>
</evidence>
<name>A0A9P7QQ05_9PEZI</name>
<proteinExistence type="predicted"/>
<gene>
    <name evidence="1" type="ORF">JMJ77_013651</name>
</gene>
<accession>A0A9P7QQ05</accession>
<keyword evidence="2" id="KW-1185">Reference proteome</keyword>
<protein>
    <submittedName>
        <fullName evidence="1">Uncharacterized protein</fullName>
    </submittedName>
</protein>
<evidence type="ECO:0000313" key="1">
    <source>
        <dbReference type="EMBL" id="KAG7040654.1"/>
    </source>
</evidence>
<sequence>MGTEPGELRPPSASRKVGCNVTITQGLTRSAPAMGVQSDDPQSFQMGLASPEETPSQKGAAVVFYIANEAAKVDAKTHKLRDVHRDAKLRSALRDTDITLDCLQCSAYCALPEAPPLALLACRKDVGRCNCFKPGHYDTYCRAAVRQAGVNLCIDEYIEWMAMERNPISI</sequence>
<dbReference type="Proteomes" id="UP000699042">
    <property type="component" value="Unassembled WGS sequence"/>
</dbReference>
<comment type="caution">
    <text evidence="1">The sequence shown here is derived from an EMBL/GenBank/DDBJ whole genome shotgun (WGS) entry which is preliminary data.</text>
</comment>
<reference evidence="1" key="1">
    <citation type="submission" date="2021-05" db="EMBL/GenBank/DDBJ databases">
        <title>Comparative genomics of three Colletotrichum scovillei strains and genetic complementation revealed genes involved fungal growth and virulence on chili pepper.</title>
        <authorList>
            <person name="Hsieh D.-K."/>
            <person name="Chuang S.-C."/>
            <person name="Chen C.-Y."/>
            <person name="Chao Y.-T."/>
            <person name="Lu M.-Y.J."/>
            <person name="Lee M.-H."/>
            <person name="Shih M.-C."/>
        </authorList>
    </citation>
    <scope>NUCLEOTIDE SEQUENCE</scope>
    <source>
        <strain evidence="1">Coll-153</strain>
    </source>
</reference>
<organism evidence="1 2">
    <name type="scientific">Colletotrichum scovillei</name>
    <dbReference type="NCBI Taxonomy" id="1209932"/>
    <lineage>
        <taxon>Eukaryota</taxon>
        <taxon>Fungi</taxon>
        <taxon>Dikarya</taxon>
        <taxon>Ascomycota</taxon>
        <taxon>Pezizomycotina</taxon>
        <taxon>Sordariomycetes</taxon>
        <taxon>Hypocreomycetidae</taxon>
        <taxon>Glomerellales</taxon>
        <taxon>Glomerellaceae</taxon>
        <taxon>Colletotrichum</taxon>
        <taxon>Colletotrichum acutatum species complex</taxon>
    </lineage>
</organism>
<dbReference type="EMBL" id="JAESDN010000021">
    <property type="protein sequence ID" value="KAG7040654.1"/>
    <property type="molecule type" value="Genomic_DNA"/>
</dbReference>